<dbReference type="InterPro" id="IPR001214">
    <property type="entry name" value="SET_dom"/>
</dbReference>
<evidence type="ECO:0000259" key="1">
    <source>
        <dbReference type="PROSITE" id="PS50280"/>
    </source>
</evidence>
<organism evidence="2 3">
    <name type="scientific">Imshaugia aleurites</name>
    <dbReference type="NCBI Taxonomy" id="172621"/>
    <lineage>
        <taxon>Eukaryota</taxon>
        <taxon>Fungi</taxon>
        <taxon>Dikarya</taxon>
        <taxon>Ascomycota</taxon>
        <taxon>Pezizomycotina</taxon>
        <taxon>Lecanoromycetes</taxon>
        <taxon>OSLEUM clade</taxon>
        <taxon>Lecanoromycetidae</taxon>
        <taxon>Lecanorales</taxon>
        <taxon>Lecanorineae</taxon>
        <taxon>Parmeliaceae</taxon>
        <taxon>Imshaugia</taxon>
    </lineage>
</organism>
<dbReference type="SMART" id="SM00317">
    <property type="entry name" value="SET"/>
    <property type="match status" value="1"/>
</dbReference>
<protein>
    <recommendedName>
        <fullName evidence="1">SET domain-containing protein</fullName>
    </recommendedName>
</protein>
<dbReference type="Gene3D" id="1.25.40.10">
    <property type="entry name" value="Tetratricopeptide repeat domain"/>
    <property type="match status" value="1"/>
</dbReference>
<dbReference type="InterPro" id="IPR046341">
    <property type="entry name" value="SET_dom_sf"/>
</dbReference>
<sequence>MAAQNGNNQAQDREELQSALHRLGLPPTYPQVILYRQSQCPGKGLGLKAARNIPRGTPILAEAELFWIAGTPDPPPVQASKPEFQALSCPVVPHTARARFAANNFEMGKSGRRMKRGIFVTASRFNHSCVPNAHFTWNAASKLLTIHAIVDITQGQEIFLNYHPKDYLKPAIERQQELRTSYSFVCGCPACQPNTDSKRASEARRQWMAGLNSIIGLNQNTHTQGQREQLLANIQFFGRQLQEERLFYPQLADVYGKEISWYRREIQLVINGAGRTRLLYKEEALKVATAKLDLDVVCSGHDSSEVRDTLRTIRELRQV</sequence>
<dbReference type="InterPro" id="IPR011990">
    <property type="entry name" value="TPR-like_helical_dom_sf"/>
</dbReference>
<proteinExistence type="predicted"/>
<dbReference type="Pfam" id="PF00856">
    <property type="entry name" value="SET"/>
    <property type="match status" value="1"/>
</dbReference>
<keyword evidence="3" id="KW-1185">Reference proteome</keyword>
<dbReference type="OrthoDB" id="265717at2759"/>
<accession>A0A8H3I7G5</accession>
<dbReference type="PROSITE" id="PS50280">
    <property type="entry name" value="SET"/>
    <property type="match status" value="1"/>
</dbReference>
<dbReference type="CDD" id="cd20071">
    <property type="entry name" value="SET_SMYD"/>
    <property type="match status" value="1"/>
</dbReference>
<gene>
    <name evidence="2" type="ORF">IMSHALPRED_004098</name>
</gene>
<feature type="domain" description="SET" evidence="1">
    <location>
        <begin position="30"/>
        <end position="163"/>
    </location>
</feature>
<dbReference type="Proteomes" id="UP000664534">
    <property type="component" value="Unassembled WGS sequence"/>
</dbReference>
<comment type="caution">
    <text evidence="2">The sequence shown here is derived from an EMBL/GenBank/DDBJ whole genome shotgun (WGS) entry which is preliminary data.</text>
</comment>
<dbReference type="SUPFAM" id="SSF82199">
    <property type="entry name" value="SET domain"/>
    <property type="match status" value="1"/>
</dbReference>
<name>A0A8H3I7G5_9LECA</name>
<dbReference type="PANTHER" id="PTHR47332:SF2">
    <property type="entry name" value="SET-6"/>
    <property type="match status" value="1"/>
</dbReference>
<dbReference type="Gene3D" id="2.170.270.10">
    <property type="entry name" value="SET domain"/>
    <property type="match status" value="1"/>
</dbReference>
<dbReference type="EMBL" id="CAJPDT010000002">
    <property type="protein sequence ID" value="CAF9906140.1"/>
    <property type="molecule type" value="Genomic_DNA"/>
</dbReference>
<dbReference type="InterPro" id="IPR053185">
    <property type="entry name" value="SET_domain_protein"/>
</dbReference>
<reference evidence="2" key="1">
    <citation type="submission" date="2021-03" db="EMBL/GenBank/DDBJ databases">
        <authorList>
            <person name="Tagirdzhanova G."/>
        </authorList>
    </citation>
    <scope>NUCLEOTIDE SEQUENCE</scope>
</reference>
<evidence type="ECO:0000313" key="3">
    <source>
        <dbReference type="Proteomes" id="UP000664534"/>
    </source>
</evidence>
<dbReference type="PANTHER" id="PTHR47332">
    <property type="entry name" value="SET DOMAIN-CONTAINING PROTEIN 5"/>
    <property type="match status" value="1"/>
</dbReference>
<dbReference type="AlphaFoldDB" id="A0A8H3I7G5"/>
<evidence type="ECO:0000313" key="2">
    <source>
        <dbReference type="EMBL" id="CAF9906140.1"/>
    </source>
</evidence>